<keyword evidence="1" id="KW-0808">Transferase</keyword>
<dbReference type="FunFam" id="1.25.40.340:FF:000002">
    <property type="entry name" value="Dihydroxyacetone kinase, L subunit"/>
    <property type="match status" value="1"/>
</dbReference>
<reference evidence="5 6" key="1">
    <citation type="submission" date="2018-02" db="EMBL/GenBank/DDBJ databases">
        <title>Genomic Encyclopedia of Archaeal and Bacterial Type Strains, Phase II (KMG-II): from individual species to whole genera.</title>
        <authorList>
            <person name="Goeker M."/>
        </authorList>
    </citation>
    <scope>NUCLEOTIDE SEQUENCE [LARGE SCALE GENOMIC DNA]</scope>
    <source>
        <strain evidence="5 6">DSM 22857</strain>
    </source>
</reference>
<name>A0A2S6IC47_9ACTN</name>
<evidence type="ECO:0000256" key="2">
    <source>
        <dbReference type="ARBA" id="ARBA00022777"/>
    </source>
</evidence>
<keyword evidence="2 5" id="KW-0418">Kinase</keyword>
<dbReference type="SUPFAM" id="SSF101473">
    <property type="entry name" value="DhaL-like"/>
    <property type="match status" value="1"/>
</dbReference>
<dbReference type="InterPro" id="IPR050861">
    <property type="entry name" value="Dihydroxyacetone_Kinase"/>
</dbReference>
<dbReference type="GO" id="GO:0019563">
    <property type="term" value="P:glycerol catabolic process"/>
    <property type="evidence" value="ECO:0007669"/>
    <property type="project" value="TreeGrafter"/>
</dbReference>
<feature type="region of interest" description="Disordered" evidence="3">
    <location>
        <begin position="1"/>
        <end position="45"/>
    </location>
</feature>
<dbReference type="Gene3D" id="1.25.40.340">
    <property type="match status" value="1"/>
</dbReference>
<dbReference type="Pfam" id="PF02734">
    <property type="entry name" value="Dak2"/>
    <property type="match status" value="1"/>
</dbReference>
<feature type="domain" description="DhaL" evidence="4">
    <location>
        <begin position="51"/>
        <end position="250"/>
    </location>
</feature>
<evidence type="ECO:0000313" key="6">
    <source>
        <dbReference type="Proteomes" id="UP000239485"/>
    </source>
</evidence>
<sequence>MVTPQEGPAATRHADLSVSPAQGAAPGAEDAEELRVEHGPGGGRRAVMDVDRARNWWEGFAREVEERSEELTELDRISGDGDFGTNLRSAVRKARARLEAGQPRTVGEVFTAVSLGFLDTGGTSGPLFGMFFREFAKACEGLPVVGSDVLARGALEGVRTVQRLGGAQVGDKTAVDAMAPAAEALQRAVDAGAEVTAAMGAAYRAAADGARSTTAMRARRGRASYVGEVARGVVDPGALAVAWFYERGATAA</sequence>
<gene>
    <name evidence="5" type="ORF">CLV92_12310</name>
</gene>
<evidence type="ECO:0000256" key="3">
    <source>
        <dbReference type="SAM" id="MobiDB-lite"/>
    </source>
</evidence>
<dbReference type="Proteomes" id="UP000239485">
    <property type="component" value="Unassembled WGS sequence"/>
</dbReference>
<dbReference type="EMBL" id="PTJD01000023">
    <property type="protein sequence ID" value="PPK90806.1"/>
    <property type="molecule type" value="Genomic_DNA"/>
</dbReference>
<evidence type="ECO:0000256" key="1">
    <source>
        <dbReference type="ARBA" id="ARBA00022679"/>
    </source>
</evidence>
<accession>A0A2S6IC47</accession>
<evidence type="ECO:0000259" key="4">
    <source>
        <dbReference type="PROSITE" id="PS51480"/>
    </source>
</evidence>
<dbReference type="SMART" id="SM01120">
    <property type="entry name" value="Dak2"/>
    <property type="match status" value="1"/>
</dbReference>
<dbReference type="InterPro" id="IPR036117">
    <property type="entry name" value="DhaL_dom_sf"/>
</dbReference>
<dbReference type="PROSITE" id="PS51480">
    <property type="entry name" value="DHAL"/>
    <property type="match status" value="1"/>
</dbReference>
<dbReference type="NCBIfam" id="TIGR02365">
    <property type="entry name" value="dha_L_ycgS"/>
    <property type="match status" value="1"/>
</dbReference>
<dbReference type="PANTHER" id="PTHR28629:SF4">
    <property type="entry name" value="TRIOKINASE_FMN CYCLASE"/>
    <property type="match status" value="1"/>
</dbReference>
<comment type="caution">
    <text evidence="5">The sequence shown here is derived from an EMBL/GenBank/DDBJ whole genome shotgun (WGS) entry which is preliminary data.</text>
</comment>
<evidence type="ECO:0000313" key="5">
    <source>
        <dbReference type="EMBL" id="PPK90806.1"/>
    </source>
</evidence>
<dbReference type="PANTHER" id="PTHR28629">
    <property type="entry name" value="TRIOKINASE/FMN CYCLASE"/>
    <property type="match status" value="1"/>
</dbReference>
<proteinExistence type="predicted"/>
<dbReference type="InterPro" id="IPR012737">
    <property type="entry name" value="DhaK_L_YcgS"/>
</dbReference>
<keyword evidence="6" id="KW-1185">Reference proteome</keyword>
<dbReference type="GO" id="GO:0005829">
    <property type="term" value="C:cytosol"/>
    <property type="evidence" value="ECO:0007669"/>
    <property type="project" value="TreeGrafter"/>
</dbReference>
<organism evidence="5 6">
    <name type="scientific">Kineococcus xinjiangensis</name>
    <dbReference type="NCBI Taxonomy" id="512762"/>
    <lineage>
        <taxon>Bacteria</taxon>
        <taxon>Bacillati</taxon>
        <taxon>Actinomycetota</taxon>
        <taxon>Actinomycetes</taxon>
        <taxon>Kineosporiales</taxon>
        <taxon>Kineosporiaceae</taxon>
        <taxon>Kineococcus</taxon>
    </lineage>
</organism>
<dbReference type="InterPro" id="IPR004007">
    <property type="entry name" value="DhaL_dom"/>
</dbReference>
<dbReference type="GO" id="GO:0004371">
    <property type="term" value="F:glycerone kinase activity"/>
    <property type="evidence" value="ECO:0007669"/>
    <property type="project" value="InterPro"/>
</dbReference>
<protein>
    <submittedName>
        <fullName evidence="5">Dihydroxyacetone kinase-like protein</fullName>
    </submittedName>
</protein>
<dbReference type="AlphaFoldDB" id="A0A2S6IC47"/>